<protein>
    <submittedName>
        <fullName evidence="1">Uncharacterized protein</fullName>
    </submittedName>
</protein>
<dbReference type="EMBL" id="CP060774">
    <property type="protein sequence ID" value="QQK41536.1"/>
    <property type="molecule type" value="Genomic_DNA"/>
</dbReference>
<dbReference type="Proteomes" id="UP000595662">
    <property type="component" value="Chromosome 1"/>
</dbReference>
<dbReference type="AlphaFoldDB" id="A0A7T7BIZ1"/>
<accession>A0A7T7BIZ1</accession>
<dbReference type="RefSeq" id="XP_065956133.1">
    <property type="nucleotide sequence ID" value="XM_066100733.1"/>
</dbReference>
<reference evidence="1 2" key="1">
    <citation type="submission" date="2020-08" db="EMBL/GenBank/DDBJ databases">
        <title>The completed genome sequence of the pathogenic ascomycete fungus Penicillium digitatum.</title>
        <authorList>
            <person name="Wang M."/>
        </authorList>
    </citation>
    <scope>NUCLEOTIDE SEQUENCE [LARGE SCALE GENOMIC DNA]</scope>
    <source>
        <strain evidence="1 2">PdW03</strain>
    </source>
</reference>
<name>A0A7T7BIZ1_PENDI</name>
<sequence length="69" mass="8145">MRRVRNHTHQGLHLRKALRVFSLHSQWHTPHHKPWKSWPKFQISQILTKRAIPDSSLFPAHASHIAITS</sequence>
<dbReference type="GeneID" id="90952590"/>
<evidence type="ECO:0000313" key="1">
    <source>
        <dbReference type="EMBL" id="QQK41536.1"/>
    </source>
</evidence>
<evidence type="ECO:0000313" key="2">
    <source>
        <dbReference type="Proteomes" id="UP000595662"/>
    </source>
</evidence>
<gene>
    <name evidence="1" type="ORF">Pdw03_4390</name>
</gene>
<proteinExistence type="predicted"/>
<organism evidence="1 2">
    <name type="scientific">Penicillium digitatum</name>
    <name type="common">Green mold</name>
    <dbReference type="NCBI Taxonomy" id="36651"/>
    <lineage>
        <taxon>Eukaryota</taxon>
        <taxon>Fungi</taxon>
        <taxon>Dikarya</taxon>
        <taxon>Ascomycota</taxon>
        <taxon>Pezizomycotina</taxon>
        <taxon>Eurotiomycetes</taxon>
        <taxon>Eurotiomycetidae</taxon>
        <taxon>Eurotiales</taxon>
        <taxon>Aspergillaceae</taxon>
        <taxon>Penicillium</taxon>
    </lineage>
</organism>